<keyword evidence="4" id="KW-1185">Reference proteome</keyword>
<comment type="caution">
    <text evidence="3">The sequence shown here is derived from an EMBL/GenBank/DDBJ whole genome shotgun (WGS) entry which is preliminary data.</text>
</comment>
<accession>A0ABQ8EVN9</accession>
<reference evidence="3 4" key="1">
    <citation type="submission" date="2021-02" db="EMBL/GenBank/DDBJ databases">
        <title>Variation within the Batrachochytrium salamandrivorans European outbreak.</title>
        <authorList>
            <person name="Kelly M."/>
            <person name="Pasmans F."/>
            <person name="Shea T.P."/>
            <person name="Munoz J.F."/>
            <person name="Carranza S."/>
            <person name="Cuomo C.A."/>
            <person name="Martel A."/>
        </authorList>
    </citation>
    <scope>NUCLEOTIDE SEQUENCE [LARGE SCALE GENOMIC DNA]</scope>
    <source>
        <strain evidence="3 4">AMFP18/2</strain>
    </source>
</reference>
<evidence type="ECO:0000256" key="2">
    <source>
        <dbReference type="SAM" id="SignalP"/>
    </source>
</evidence>
<evidence type="ECO:0008006" key="5">
    <source>
        <dbReference type="Google" id="ProtNLM"/>
    </source>
</evidence>
<protein>
    <recommendedName>
        <fullName evidence="5">FH2 domain-containing protein</fullName>
    </recommendedName>
</protein>
<proteinExistence type="predicted"/>
<evidence type="ECO:0000256" key="1">
    <source>
        <dbReference type="SAM" id="MobiDB-lite"/>
    </source>
</evidence>
<sequence length="313" mass="34229">MYFFYLLPFVVVASYAAALPQPAGLSEQYSNNVDVDLASGLEARSYQPVLDIREDLPTLMSLERRGNSGGPSGRNRGSGAPSPSPSPSPSTPLPPTLSSPILPPPTLFPQEATEILDSAFKRDDFSSANISSTIYKVGDGKVYIYKDGPKAGAAVGGPAGDMLAKYIRRIDYVDTALIRWMQIEFSNITDAIKLAMGEVEFSKISKNFFITLNALGSEVSKNERDAVMIISNIVKHINAPIQNIEAMNTLFELALNIRIQFVDKLRSRLEGVEIVKTLYGYLSNTIASIMKFSIDQQGLYVEIIKALETPPPK</sequence>
<name>A0ABQ8EVN9_9FUNG</name>
<keyword evidence="2" id="KW-0732">Signal</keyword>
<feature type="compositionally biased region" description="Pro residues" evidence="1">
    <location>
        <begin position="82"/>
        <end position="104"/>
    </location>
</feature>
<evidence type="ECO:0000313" key="3">
    <source>
        <dbReference type="EMBL" id="KAH6587343.1"/>
    </source>
</evidence>
<dbReference type="Proteomes" id="UP001648503">
    <property type="component" value="Unassembled WGS sequence"/>
</dbReference>
<feature type="chain" id="PRO_5045520636" description="FH2 domain-containing protein" evidence="2">
    <location>
        <begin position="19"/>
        <end position="313"/>
    </location>
</feature>
<organism evidence="3 4">
    <name type="scientific">Batrachochytrium salamandrivorans</name>
    <dbReference type="NCBI Taxonomy" id="1357716"/>
    <lineage>
        <taxon>Eukaryota</taxon>
        <taxon>Fungi</taxon>
        <taxon>Fungi incertae sedis</taxon>
        <taxon>Chytridiomycota</taxon>
        <taxon>Chytridiomycota incertae sedis</taxon>
        <taxon>Chytridiomycetes</taxon>
        <taxon>Rhizophydiales</taxon>
        <taxon>Rhizophydiales incertae sedis</taxon>
        <taxon>Batrachochytrium</taxon>
    </lineage>
</organism>
<evidence type="ECO:0000313" key="4">
    <source>
        <dbReference type="Proteomes" id="UP001648503"/>
    </source>
</evidence>
<feature type="compositionally biased region" description="Basic and acidic residues" evidence="1">
    <location>
        <begin position="57"/>
        <end position="66"/>
    </location>
</feature>
<feature type="region of interest" description="Disordered" evidence="1">
    <location>
        <begin position="57"/>
        <end position="104"/>
    </location>
</feature>
<gene>
    <name evidence="3" type="ORF">BASA50_001272</name>
</gene>
<dbReference type="EMBL" id="JAFCIX010000565">
    <property type="protein sequence ID" value="KAH6587343.1"/>
    <property type="molecule type" value="Genomic_DNA"/>
</dbReference>
<feature type="signal peptide" evidence="2">
    <location>
        <begin position="1"/>
        <end position="18"/>
    </location>
</feature>